<dbReference type="GO" id="GO:0022857">
    <property type="term" value="F:transmembrane transporter activity"/>
    <property type="evidence" value="ECO:0007669"/>
    <property type="project" value="InterPro"/>
</dbReference>
<dbReference type="SUPFAM" id="SSF103473">
    <property type="entry name" value="MFS general substrate transporter"/>
    <property type="match status" value="1"/>
</dbReference>
<keyword evidence="2" id="KW-0813">Transport</keyword>
<evidence type="ECO:0000313" key="8">
    <source>
        <dbReference type="EMBL" id="KHS55633.1"/>
    </source>
</evidence>
<dbReference type="InterPro" id="IPR020846">
    <property type="entry name" value="MFS_dom"/>
</dbReference>
<organism evidence="8 9">
    <name type="scientific">Terrisporobacter othiniensis</name>
    <dbReference type="NCBI Taxonomy" id="1577792"/>
    <lineage>
        <taxon>Bacteria</taxon>
        <taxon>Bacillati</taxon>
        <taxon>Bacillota</taxon>
        <taxon>Clostridia</taxon>
        <taxon>Peptostreptococcales</taxon>
        <taxon>Peptostreptococcaceae</taxon>
        <taxon>Terrisporobacter</taxon>
    </lineage>
</organism>
<evidence type="ECO:0000256" key="2">
    <source>
        <dbReference type="ARBA" id="ARBA00022448"/>
    </source>
</evidence>
<dbReference type="Proteomes" id="UP000031189">
    <property type="component" value="Unassembled WGS sequence"/>
</dbReference>
<accession>A0A0B3VS56</accession>
<keyword evidence="3 6" id="KW-0812">Transmembrane</keyword>
<feature type="transmembrane region" description="Helical" evidence="6">
    <location>
        <begin position="354"/>
        <end position="380"/>
    </location>
</feature>
<evidence type="ECO:0000313" key="9">
    <source>
        <dbReference type="Proteomes" id="UP000031189"/>
    </source>
</evidence>
<dbReference type="PROSITE" id="PS50850">
    <property type="entry name" value="MFS"/>
    <property type="match status" value="1"/>
</dbReference>
<comment type="caution">
    <text evidence="8">The sequence shown here is derived from an EMBL/GenBank/DDBJ whole genome shotgun (WGS) entry which is preliminary data.</text>
</comment>
<protein>
    <recommendedName>
        <fullName evidence="7">Major facilitator superfamily (MFS) profile domain-containing protein</fullName>
    </recommendedName>
</protein>
<dbReference type="STRING" id="1577792.QX51_18265"/>
<dbReference type="OrthoDB" id="182417at2"/>
<comment type="subcellular location">
    <subcellularLocation>
        <location evidence="1">Cell membrane</location>
        <topology evidence="1">Multi-pass membrane protein</topology>
    </subcellularLocation>
</comment>
<keyword evidence="9" id="KW-1185">Reference proteome</keyword>
<feature type="domain" description="Major facilitator superfamily (MFS) profile" evidence="7">
    <location>
        <begin position="228"/>
        <end position="424"/>
    </location>
</feature>
<evidence type="ECO:0000256" key="3">
    <source>
        <dbReference type="ARBA" id="ARBA00022692"/>
    </source>
</evidence>
<evidence type="ECO:0000259" key="7">
    <source>
        <dbReference type="PROSITE" id="PS50850"/>
    </source>
</evidence>
<dbReference type="GO" id="GO:0005886">
    <property type="term" value="C:plasma membrane"/>
    <property type="evidence" value="ECO:0007669"/>
    <property type="project" value="UniProtKB-SubCell"/>
</dbReference>
<evidence type="ECO:0000256" key="5">
    <source>
        <dbReference type="ARBA" id="ARBA00023136"/>
    </source>
</evidence>
<dbReference type="AlphaFoldDB" id="A0A0B3VS56"/>
<feature type="transmembrane region" description="Helical" evidence="6">
    <location>
        <begin position="138"/>
        <end position="158"/>
    </location>
</feature>
<feature type="transmembrane region" description="Helical" evidence="6">
    <location>
        <begin position="296"/>
        <end position="319"/>
    </location>
</feature>
<sequence>MNKKKIQKGWMMLIVCMLIQAIPFCIASNIQPLFMGSVIQEHGFSLTGFSLIFSIGTIVSALAAPVIGSLFAKVNLKLIYTAGAILTGGGFMAFSMCTQLWQFYAVAAIVNIGAAVISAIGVPLLINSWFDGNVRGKALGIAFAGGSIGNIFMQQLVIRSIVANGTSKSYFVFGLVALVVAVVIALFLVKMPKDASEVVTGNNDLTEEENANEIDISYTLKEAQSNKFFWMFGIGFLFVGLYVSAYSVQYANYFQNVLNLSPNVIALTGSIFAICSLAGNVVGGVFFDKLGVVKTLLISAVAVAASGVFIILAGSNPIFAHLHSAVKGVAVFVYMMTPAYVVGEYFGKKAYGSILGMLQLVFAIGFSAGSVLFGVLAGALGYNTTWMIILGFVVAAFICLITAAKGMTKLNKERKAKIEAGMAA</sequence>
<dbReference type="Pfam" id="PF07690">
    <property type="entry name" value="MFS_1"/>
    <property type="match status" value="1"/>
</dbReference>
<name>A0A0B3VS56_9FIRM</name>
<feature type="transmembrane region" description="Helical" evidence="6">
    <location>
        <begin position="78"/>
        <end position="96"/>
    </location>
</feature>
<feature type="transmembrane region" description="Helical" evidence="6">
    <location>
        <begin position="170"/>
        <end position="189"/>
    </location>
</feature>
<dbReference type="InterPro" id="IPR036259">
    <property type="entry name" value="MFS_trans_sf"/>
</dbReference>
<evidence type="ECO:0000256" key="6">
    <source>
        <dbReference type="SAM" id="Phobius"/>
    </source>
</evidence>
<feature type="transmembrane region" description="Helical" evidence="6">
    <location>
        <begin position="325"/>
        <end position="342"/>
    </location>
</feature>
<gene>
    <name evidence="8" type="ORF">QX51_18265</name>
</gene>
<dbReference type="Gene3D" id="1.20.1250.20">
    <property type="entry name" value="MFS general substrate transporter like domains"/>
    <property type="match status" value="2"/>
</dbReference>
<dbReference type="EMBL" id="JWHR01000157">
    <property type="protein sequence ID" value="KHS55633.1"/>
    <property type="molecule type" value="Genomic_DNA"/>
</dbReference>
<keyword evidence="4 6" id="KW-1133">Transmembrane helix</keyword>
<dbReference type="RefSeq" id="WP_039681336.1">
    <property type="nucleotide sequence ID" value="NZ_JAWGXO010000011.1"/>
</dbReference>
<keyword evidence="5 6" id="KW-0472">Membrane</keyword>
<dbReference type="InterPro" id="IPR050327">
    <property type="entry name" value="Proton-linked_MCT"/>
</dbReference>
<dbReference type="InterPro" id="IPR011701">
    <property type="entry name" value="MFS"/>
</dbReference>
<evidence type="ECO:0000256" key="1">
    <source>
        <dbReference type="ARBA" id="ARBA00004651"/>
    </source>
</evidence>
<dbReference type="PANTHER" id="PTHR11360">
    <property type="entry name" value="MONOCARBOXYLATE TRANSPORTER"/>
    <property type="match status" value="1"/>
</dbReference>
<feature type="transmembrane region" description="Helical" evidence="6">
    <location>
        <begin position="102"/>
        <end position="126"/>
    </location>
</feature>
<dbReference type="NCBIfam" id="NF038246">
    <property type="entry name" value="bile_salt_MFS"/>
    <property type="match status" value="1"/>
</dbReference>
<evidence type="ECO:0000256" key="4">
    <source>
        <dbReference type="ARBA" id="ARBA00022989"/>
    </source>
</evidence>
<feature type="transmembrane region" description="Helical" evidence="6">
    <location>
        <begin position="51"/>
        <end position="71"/>
    </location>
</feature>
<feature type="transmembrane region" description="Helical" evidence="6">
    <location>
        <begin position="386"/>
        <end position="404"/>
    </location>
</feature>
<feature type="transmembrane region" description="Helical" evidence="6">
    <location>
        <begin position="228"/>
        <end position="245"/>
    </location>
</feature>
<dbReference type="PANTHER" id="PTHR11360:SF290">
    <property type="entry name" value="MONOCARBOXYLATE MFS PERMEASE"/>
    <property type="match status" value="1"/>
</dbReference>
<feature type="transmembrane region" description="Helical" evidence="6">
    <location>
        <begin position="265"/>
        <end position="287"/>
    </location>
</feature>
<reference evidence="8 9" key="1">
    <citation type="submission" date="2014-12" db="EMBL/GenBank/DDBJ databases">
        <title>Draft genome sequence of Terrisporobacter sp. 08-306576, isolated from the blood culture of a bacteremia patient.</title>
        <authorList>
            <person name="Lund L.C."/>
            <person name="Sydenham T.V."/>
            <person name="Hogh S.V."/>
            <person name="Skov M.N."/>
            <person name="Kemp M."/>
            <person name="Justesen U.S."/>
        </authorList>
    </citation>
    <scope>NUCLEOTIDE SEQUENCE [LARGE SCALE GENOMIC DNA]</scope>
    <source>
        <strain evidence="8 9">08-306576</strain>
    </source>
</reference>
<proteinExistence type="predicted"/>